<evidence type="ECO:0000313" key="1">
    <source>
        <dbReference type="Proteomes" id="UP000887576"/>
    </source>
</evidence>
<evidence type="ECO:0000313" key="2">
    <source>
        <dbReference type="WBParaSite" id="JU765_v2.g2019.t2"/>
    </source>
</evidence>
<name>A0AC34QXI0_9BILA</name>
<protein>
    <submittedName>
        <fullName evidence="2">Autophagy protein 5</fullName>
    </submittedName>
</protein>
<proteinExistence type="predicted"/>
<dbReference type="Proteomes" id="UP000887576">
    <property type="component" value="Unplaced"/>
</dbReference>
<sequence>MTDDYEVRRTIWDGKVAVEFVLDPSEFVTRAQQSFFVMLSRISYFPLILAKPLQFFEHNVDDIDEIDMNNIWLESNGKPLKWHCPIGVLYDIHVSDSSLPWVVTLRLKGKFPDELVRCGSNHAMKHYFLQTVKEADQLKHKGTVMAAMKSDEHEQLFQSIVNDKFDDFWTVNKKLMEVSDPKMNTVPMRFYYGLEPFRQILVPVENSSETETNVLSTVLKKVFPEFETANNLAVISHGILVPLDSPILWLCKNFSYPDNFVHLVVKDNVEREF</sequence>
<dbReference type="WBParaSite" id="JU765_v2.g2019.t2">
    <property type="protein sequence ID" value="JU765_v2.g2019.t2"/>
    <property type="gene ID" value="JU765_v2.g2019"/>
</dbReference>
<accession>A0AC34QXI0</accession>
<reference evidence="2" key="1">
    <citation type="submission" date="2022-11" db="UniProtKB">
        <authorList>
            <consortium name="WormBaseParasite"/>
        </authorList>
    </citation>
    <scope>IDENTIFICATION</scope>
</reference>
<organism evidence="1 2">
    <name type="scientific">Panagrolaimus sp. JU765</name>
    <dbReference type="NCBI Taxonomy" id="591449"/>
    <lineage>
        <taxon>Eukaryota</taxon>
        <taxon>Metazoa</taxon>
        <taxon>Ecdysozoa</taxon>
        <taxon>Nematoda</taxon>
        <taxon>Chromadorea</taxon>
        <taxon>Rhabditida</taxon>
        <taxon>Tylenchina</taxon>
        <taxon>Panagrolaimomorpha</taxon>
        <taxon>Panagrolaimoidea</taxon>
        <taxon>Panagrolaimidae</taxon>
        <taxon>Panagrolaimus</taxon>
    </lineage>
</organism>